<feature type="coiled-coil region" evidence="1">
    <location>
        <begin position="751"/>
        <end position="778"/>
    </location>
</feature>
<evidence type="ECO:0000313" key="2">
    <source>
        <dbReference type="EnsemblMetazoa" id="XP_016767638"/>
    </source>
</evidence>
<evidence type="ECO:0000313" key="3">
    <source>
        <dbReference type="Proteomes" id="UP000005203"/>
    </source>
</evidence>
<dbReference type="KEGG" id="ame:727450"/>
<accession>A0A8B7KKX5</accession>
<name>A0A7M7M0K7_APIME</name>
<organism evidence="2">
    <name type="scientific">Apis mellifera</name>
    <name type="common">Honeybee</name>
    <dbReference type="NCBI Taxonomy" id="7460"/>
    <lineage>
        <taxon>Eukaryota</taxon>
        <taxon>Metazoa</taxon>
        <taxon>Ecdysozoa</taxon>
        <taxon>Arthropoda</taxon>
        <taxon>Hexapoda</taxon>
        <taxon>Insecta</taxon>
        <taxon>Pterygota</taxon>
        <taxon>Neoptera</taxon>
        <taxon>Endopterygota</taxon>
        <taxon>Hymenoptera</taxon>
        <taxon>Apocrita</taxon>
        <taxon>Aculeata</taxon>
        <taxon>Apoidea</taxon>
        <taxon>Anthophila</taxon>
        <taxon>Apidae</taxon>
        <taxon>Apis</taxon>
    </lineage>
</organism>
<evidence type="ECO:0000256" key="1">
    <source>
        <dbReference type="SAM" id="Coils"/>
    </source>
</evidence>
<gene>
    <name evidence="4" type="primary">LOC727450</name>
</gene>
<keyword evidence="1" id="KW-0175">Coiled coil</keyword>
<dbReference type="RefSeq" id="XP_016767638.2">
    <property type="nucleotide sequence ID" value="XM_016912149.2"/>
</dbReference>
<proteinExistence type="predicted"/>
<keyword evidence="3" id="KW-1185">Reference proteome</keyword>
<sequence>MSKITSKTKNIIIKTSKMKNPTEIINTRSITEAKKTKNRKAKTSISQTKEIIQKEKHKITRNKKLSKEDINITVKSENIVTHNNSNMNKQESKNKKKKLITGIKKNISKQMSLKESFLNQSKIHFLRSSKNSKNSMNSISTKKLSINKKKLPIYKHVSPEKQKENISEIYEFKFDINDSNEKLPKKQKRKIVTKRKVTNRKKKNIPVKQIAKKKSIIKKSEEIKNSDFVEFEIKKKDSMEHLNIRSNILKENVIKNLKPNIEINKQLKTSENIIKEHTIDGIATKPTIISVKDLSDKRISIIDTSQISNSNDFKPFRPTNIFNNKQIQQNNTLNYSLFEKSLSPIRKSLENSQMLCSPWRASLFTFSQVKNIFQSTPKNNNYDIINKKLVRTLNESKQFANVIKTKNTLQKNNENISTEEHININTPKKKNPLTLRKFGTEITNIDHSLQFKSSIEQINEHIPIETENIQSNIQSINVITSNINNAFKFDNKEIKKNSILSPKKNLKKEIISTQIQENILNLKANEQKENFISQPGPSGLQSNSIFNEKRILKQSNLNNFLNIMELPQCTTIKTPHGIFDDTQSISIINKSMKKINESNIKLNNTFGFSDSESDQEISSIKHKIESNKQEKFVQSNVIVHDIKLTARLSIDEIKNKLLIKNLKEEKDTCNKENILIKNKEIKKLPIKEKKKQIDILNFSDTFDILSETGGTSVVSSSNIPLFTDFEPSHFTQPPRHSYKRKRNVKYSFSEEESEEEEMESIEHEIKRKKTNKLKMEQEKRLQKWVQDINRTFHEIDQHELIIE</sequence>
<evidence type="ECO:0000313" key="4">
    <source>
        <dbReference type="RefSeq" id="XP_016767638.2"/>
    </source>
</evidence>
<accession>A0A7M7M0K7</accession>
<dbReference type="AlphaFoldDB" id="A0A7M7M0K7"/>
<dbReference type="Proteomes" id="UP000005203">
    <property type="component" value="Linkage group LG5"/>
</dbReference>
<dbReference type="OrthoDB" id="7695927at2759"/>
<reference evidence="4" key="2">
    <citation type="submission" date="2025-04" db="UniProtKB">
        <authorList>
            <consortium name="RefSeq"/>
        </authorList>
    </citation>
    <scope>IDENTIFICATION</scope>
    <source>
        <strain evidence="4">DH4</strain>
        <tissue evidence="4">Whole body</tissue>
    </source>
</reference>
<dbReference type="GeneID" id="727450"/>
<dbReference type="EnsemblMetazoa" id="XM_016912149">
    <property type="protein sequence ID" value="XP_016767638"/>
    <property type="gene ID" value="LOC727450"/>
</dbReference>
<reference evidence="2" key="1">
    <citation type="submission" date="2021-01" db="UniProtKB">
        <authorList>
            <consortium name="EnsemblMetazoa"/>
        </authorList>
    </citation>
    <scope>IDENTIFICATION</scope>
    <source>
        <strain evidence="2">DH4</strain>
    </source>
</reference>
<protein>
    <submittedName>
        <fullName evidence="2 4">Uncharacterized protein</fullName>
    </submittedName>
</protein>